<feature type="domain" description="HTH luxR-type" evidence="5">
    <location>
        <begin position="154"/>
        <end position="219"/>
    </location>
</feature>
<dbReference type="InterPro" id="IPR036388">
    <property type="entry name" value="WH-like_DNA-bd_sf"/>
</dbReference>
<dbReference type="CDD" id="cd06170">
    <property type="entry name" value="LuxR_C_like"/>
    <property type="match status" value="1"/>
</dbReference>
<dbReference type="InterPro" id="IPR016032">
    <property type="entry name" value="Sig_transdc_resp-reg_C-effctor"/>
</dbReference>
<gene>
    <name evidence="7" type="ORF">LX69_03436</name>
</gene>
<feature type="coiled-coil region" evidence="4">
    <location>
        <begin position="132"/>
        <end position="159"/>
    </location>
</feature>
<dbReference type="OrthoDB" id="960260at2"/>
<dbReference type="Proteomes" id="UP000249239">
    <property type="component" value="Unassembled WGS sequence"/>
</dbReference>
<evidence type="ECO:0000256" key="3">
    <source>
        <dbReference type="ARBA" id="ARBA00023163"/>
    </source>
</evidence>
<name>A0A2W7NFS0_9BACT</name>
<dbReference type="Pfam" id="PF00196">
    <property type="entry name" value="GerE"/>
    <property type="match status" value="1"/>
</dbReference>
<dbReference type="PROSITE" id="PS00622">
    <property type="entry name" value="HTH_LUXR_1"/>
    <property type="match status" value="1"/>
</dbReference>
<dbReference type="PROSITE" id="PS50043">
    <property type="entry name" value="HTH_LUXR_2"/>
    <property type="match status" value="1"/>
</dbReference>
<dbReference type="InterPro" id="IPR000014">
    <property type="entry name" value="PAS"/>
</dbReference>
<keyword evidence="8" id="KW-1185">Reference proteome</keyword>
<evidence type="ECO:0000256" key="1">
    <source>
        <dbReference type="ARBA" id="ARBA00023015"/>
    </source>
</evidence>
<evidence type="ECO:0000259" key="5">
    <source>
        <dbReference type="PROSITE" id="PS50043"/>
    </source>
</evidence>
<evidence type="ECO:0000256" key="4">
    <source>
        <dbReference type="SAM" id="Coils"/>
    </source>
</evidence>
<dbReference type="GO" id="GO:0006355">
    <property type="term" value="P:regulation of DNA-templated transcription"/>
    <property type="evidence" value="ECO:0007669"/>
    <property type="project" value="InterPro"/>
</dbReference>
<dbReference type="SUPFAM" id="SSF46894">
    <property type="entry name" value="C-terminal effector domain of the bipartite response regulators"/>
    <property type="match status" value="1"/>
</dbReference>
<protein>
    <submittedName>
        <fullName evidence="7">PAS domain-containing protein</fullName>
    </submittedName>
</protein>
<dbReference type="EMBL" id="QKZK01000059">
    <property type="protein sequence ID" value="PZX10142.1"/>
    <property type="molecule type" value="Genomic_DNA"/>
</dbReference>
<dbReference type="InterPro" id="IPR035965">
    <property type="entry name" value="PAS-like_dom_sf"/>
</dbReference>
<dbReference type="InterPro" id="IPR013655">
    <property type="entry name" value="PAS_fold_3"/>
</dbReference>
<keyword evidence="2" id="KW-0238">DNA-binding</keyword>
<keyword evidence="3" id="KW-0804">Transcription</keyword>
<dbReference type="SMART" id="SM00421">
    <property type="entry name" value="HTH_LUXR"/>
    <property type="match status" value="1"/>
</dbReference>
<keyword evidence="4" id="KW-0175">Coiled coil</keyword>
<feature type="domain" description="PAS" evidence="6">
    <location>
        <begin position="14"/>
        <end position="72"/>
    </location>
</feature>
<evidence type="ECO:0000259" key="6">
    <source>
        <dbReference type="PROSITE" id="PS50112"/>
    </source>
</evidence>
<evidence type="ECO:0000256" key="2">
    <source>
        <dbReference type="ARBA" id="ARBA00023125"/>
    </source>
</evidence>
<dbReference type="RefSeq" id="WP_111447204.1">
    <property type="nucleotide sequence ID" value="NZ_QKZK01000059.1"/>
</dbReference>
<dbReference type="Gene3D" id="1.10.10.10">
    <property type="entry name" value="Winged helix-like DNA-binding domain superfamily/Winged helix DNA-binding domain"/>
    <property type="match status" value="1"/>
</dbReference>
<evidence type="ECO:0000313" key="8">
    <source>
        <dbReference type="Proteomes" id="UP000249239"/>
    </source>
</evidence>
<dbReference type="Gene3D" id="3.30.450.20">
    <property type="entry name" value="PAS domain"/>
    <property type="match status" value="1"/>
</dbReference>
<accession>A0A2W7NFS0</accession>
<dbReference type="SUPFAM" id="SSF55785">
    <property type="entry name" value="PYP-like sensor domain (PAS domain)"/>
    <property type="match status" value="1"/>
</dbReference>
<reference evidence="7 8" key="1">
    <citation type="submission" date="2018-06" db="EMBL/GenBank/DDBJ databases">
        <title>Genomic Encyclopedia of Archaeal and Bacterial Type Strains, Phase II (KMG-II): from individual species to whole genera.</title>
        <authorList>
            <person name="Goeker M."/>
        </authorList>
    </citation>
    <scope>NUCLEOTIDE SEQUENCE [LARGE SCALE GENOMIC DNA]</scope>
    <source>
        <strain evidence="7 8">DSM 6779</strain>
    </source>
</reference>
<dbReference type="PANTHER" id="PTHR44688">
    <property type="entry name" value="DNA-BINDING TRANSCRIPTIONAL ACTIVATOR DEVR_DOSR"/>
    <property type="match status" value="1"/>
</dbReference>
<keyword evidence="1" id="KW-0805">Transcription regulation</keyword>
<dbReference type="PANTHER" id="PTHR44688:SF16">
    <property type="entry name" value="DNA-BINDING TRANSCRIPTIONAL ACTIVATOR DEVR_DOSR"/>
    <property type="match status" value="1"/>
</dbReference>
<dbReference type="InterPro" id="IPR000792">
    <property type="entry name" value="Tscrpt_reg_LuxR_C"/>
</dbReference>
<dbReference type="PRINTS" id="PR00038">
    <property type="entry name" value="HTHLUXR"/>
</dbReference>
<dbReference type="Pfam" id="PF08447">
    <property type="entry name" value="PAS_3"/>
    <property type="match status" value="1"/>
</dbReference>
<sequence length="221" mass="25121">MPHSTSDLQAIIAERDFYKKILDALPAVVHVNNLETQMVDWINGGVVQISGYEPGQIVNNPDFLKSVVVPDDLTWMAESIVKFKVMQQRSDSYLYSMRHADGTVATYQGFGVVFERDAAGRPLRNLAIDIDITHEISNYKQLKRHLEEMTKQLHQSQLKQLTKTEKQVIVYLCDGKTVKEIAGLLHRSVHTIANHKRNVYSKLGLHRTGQLVGWAKEVGLW</sequence>
<comment type="caution">
    <text evidence="7">The sequence shown here is derived from an EMBL/GenBank/DDBJ whole genome shotgun (WGS) entry which is preliminary data.</text>
</comment>
<dbReference type="PROSITE" id="PS50112">
    <property type="entry name" value="PAS"/>
    <property type="match status" value="1"/>
</dbReference>
<dbReference type="GO" id="GO:0003677">
    <property type="term" value="F:DNA binding"/>
    <property type="evidence" value="ECO:0007669"/>
    <property type="project" value="UniProtKB-KW"/>
</dbReference>
<proteinExistence type="predicted"/>
<organism evidence="7 8">
    <name type="scientific">Breznakibacter xylanolyticus</name>
    <dbReference type="NCBI Taxonomy" id="990"/>
    <lineage>
        <taxon>Bacteria</taxon>
        <taxon>Pseudomonadati</taxon>
        <taxon>Bacteroidota</taxon>
        <taxon>Bacteroidia</taxon>
        <taxon>Marinilabiliales</taxon>
        <taxon>Marinilabiliaceae</taxon>
        <taxon>Breznakibacter</taxon>
    </lineage>
</organism>
<evidence type="ECO:0000313" key="7">
    <source>
        <dbReference type="EMBL" id="PZX10142.1"/>
    </source>
</evidence>
<dbReference type="AlphaFoldDB" id="A0A2W7NFS0"/>